<feature type="compositionally biased region" description="Polar residues" evidence="1">
    <location>
        <begin position="34"/>
        <end position="74"/>
    </location>
</feature>
<feature type="transmembrane region" description="Helical" evidence="2">
    <location>
        <begin position="197"/>
        <end position="218"/>
    </location>
</feature>
<accession>A0AAW1PL50</accession>
<evidence type="ECO:0000256" key="2">
    <source>
        <dbReference type="SAM" id="Phobius"/>
    </source>
</evidence>
<keyword evidence="2" id="KW-0472">Membrane</keyword>
<keyword evidence="5" id="KW-1185">Reference proteome</keyword>
<keyword evidence="2" id="KW-1133">Transmembrane helix</keyword>
<dbReference type="InterPro" id="IPR029058">
    <property type="entry name" value="AB_hydrolase_fold"/>
</dbReference>
<dbReference type="EMBL" id="JALJOR010000007">
    <property type="protein sequence ID" value="KAK9814286.1"/>
    <property type="molecule type" value="Genomic_DNA"/>
</dbReference>
<feature type="transmembrane region" description="Helical" evidence="2">
    <location>
        <begin position="120"/>
        <end position="141"/>
    </location>
</feature>
<dbReference type="CDD" id="cd00519">
    <property type="entry name" value="Lipase_3"/>
    <property type="match status" value="1"/>
</dbReference>
<feature type="transmembrane region" description="Helical" evidence="2">
    <location>
        <begin position="342"/>
        <end position="363"/>
    </location>
</feature>
<feature type="transmembrane region" description="Helical" evidence="2">
    <location>
        <begin position="291"/>
        <end position="307"/>
    </location>
</feature>
<dbReference type="InterPro" id="IPR051218">
    <property type="entry name" value="Sec_MonoDiacylglyc_Lipase"/>
</dbReference>
<proteinExistence type="predicted"/>
<protein>
    <recommendedName>
        <fullName evidence="3">Fungal lipase-type domain-containing protein</fullName>
    </recommendedName>
</protein>
<name>A0AAW1PL50_9CHLO</name>
<dbReference type="GO" id="GO:0006629">
    <property type="term" value="P:lipid metabolic process"/>
    <property type="evidence" value="ECO:0007669"/>
    <property type="project" value="InterPro"/>
</dbReference>
<evidence type="ECO:0000313" key="4">
    <source>
        <dbReference type="EMBL" id="KAK9814286.1"/>
    </source>
</evidence>
<dbReference type="PANTHER" id="PTHR45856:SF24">
    <property type="entry name" value="FUNGAL LIPASE-LIKE DOMAIN-CONTAINING PROTEIN"/>
    <property type="match status" value="1"/>
</dbReference>
<organism evidence="4 5">
    <name type="scientific">[Myrmecia] bisecta</name>
    <dbReference type="NCBI Taxonomy" id="41462"/>
    <lineage>
        <taxon>Eukaryota</taxon>
        <taxon>Viridiplantae</taxon>
        <taxon>Chlorophyta</taxon>
        <taxon>core chlorophytes</taxon>
        <taxon>Trebouxiophyceae</taxon>
        <taxon>Trebouxiales</taxon>
        <taxon>Trebouxiaceae</taxon>
        <taxon>Myrmecia</taxon>
    </lineage>
</organism>
<evidence type="ECO:0000256" key="1">
    <source>
        <dbReference type="SAM" id="MobiDB-lite"/>
    </source>
</evidence>
<dbReference type="Proteomes" id="UP001489004">
    <property type="component" value="Unassembled WGS sequence"/>
</dbReference>
<evidence type="ECO:0000313" key="5">
    <source>
        <dbReference type="Proteomes" id="UP001489004"/>
    </source>
</evidence>
<keyword evidence="2" id="KW-0812">Transmembrane</keyword>
<feature type="domain" description="Fungal lipase-type" evidence="3">
    <location>
        <begin position="584"/>
        <end position="727"/>
    </location>
</feature>
<feature type="transmembrane region" description="Helical" evidence="2">
    <location>
        <begin position="161"/>
        <end position="185"/>
    </location>
</feature>
<dbReference type="InterPro" id="IPR002921">
    <property type="entry name" value="Fungal_lipase-type"/>
</dbReference>
<reference evidence="4 5" key="1">
    <citation type="journal article" date="2024" name="Nat. Commun.">
        <title>Phylogenomics reveals the evolutionary origins of lichenization in chlorophyte algae.</title>
        <authorList>
            <person name="Puginier C."/>
            <person name="Libourel C."/>
            <person name="Otte J."/>
            <person name="Skaloud P."/>
            <person name="Haon M."/>
            <person name="Grisel S."/>
            <person name="Petersen M."/>
            <person name="Berrin J.G."/>
            <person name="Delaux P.M."/>
            <person name="Dal Grande F."/>
            <person name="Keller J."/>
        </authorList>
    </citation>
    <scope>NUCLEOTIDE SEQUENCE [LARGE SCALE GENOMIC DNA]</scope>
    <source>
        <strain evidence="4 5">SAG 2043</strain>
    </source>
</reference>
<dbReference type="SUPFAM" id="SSF53474">
    <property type="entry name" value="alpha/beta-Hydrolases"/>
    <property type="match status" value="1"/>
</dbReference>
<sequence>MLAERIMYKLFDALAFSSPSGAPPPSIPAAPASTQQKPAQVRPLNTTADVESAQTETQLQLDSSGMGKQTSSHPSAAHKPPEEDTLSHLSTSSSFSGHYNPRDDVILTLETISSRETRGLLFHIKVTTTAATVLLVLLTILKLSKPENYFTCRHRLVLLNLIVGALCLAGMLYCCAIRALSLWWARKMNRHWARRRAYIVTLTTLELTVTTLNLIFFLSANAYVLATGCTWFSNTVRWLSFAQWTCWNTLFLFLLVLASNTQPWLDKQGKPIGRLDATLADAPVTVHASKLILWVVYEALLITAFVYKPHKLAPGAIGQAPWQGSPCDTAHFICGSDPVNTAVVAVLVSITLFYLLVSLLTTIKSLRRVMRLPYQDYRMANVALRLQLKLRGPGVALFIASLICLCLIRLGSCRSFLFIWLGLLPMQLVQTTIAAVASHISNPRCMQGKDDPVLQVWLQEHAWCERDMERRKAIRRSSVPGNQSLDNEPMFCFETALKMFYWSSLVYTFQEISPAEETTVMNGNSADAKAGDGQAEDSKAVDAAAEARSLDLAMSLYQLQHFELIWEKKLDTKCLVAWNNNVVVLSFRGTASMANACADIKFWWAAHPPKRGRLCMLNRPMVHSGFLDSWLANGLNLRVVECINRVLNGKGVDRLAIKVLVTGHSLGGALATLAAYDIRKGCNLGAHNVVCLTFGAPRTGNHAFAWDYNKIVPHTWHVINDQDLVTRKGKVFIMYKRPGQRVLISRLGDLIVRPSWIEVSIRQRGGGSVAMHLLMNYKAALAAVCTAQFTKKGSRRGMQGVLDLMLDEPVRKLLALAGIDHDTVQRLQRLAKLGKRGRKALARAGGKHAKWCPAHAAAAAMGVSSDHTWKPTRLRRLDEAAADAAVAAADESLELEDFPEAEAERVA</sequence>
<dbReference type="Pfam" id="PF01764">
    <property type="entry name" value="Lipase_3"/>
    <property type="match status" value="1"/>
</dbReference>
<dbReference type="AlphaFoldDB" id="A0AAW1PL50"/>
<feature type="compositionally biased region" description="Low complexity" evidence="1">
    <location>
        <begin position="87"/>
        <end position="96"/>
    </location>
</feature>
<feature type="transmembrane region" description="Helical" evidence="2">
    <location>
        <begin position="394"/>
        <end position="411"/>
    </location>
</feature>
<feature type="region of interest" description="Disordered" evidence="1">
    <location>
        <begin position="18"/>
        <end position="96"/>
    </location>
</feature>
<dbReference type="Gene3D" id="3.40.50.1820">
    <property type="entry name" value="alpha/beta hydrolase"/>
    <property type="match status" value="1"/>
</dbReference>
<gene>
    <name evidence="4" type="ORF">WJX72_003434</name>
</gene>
<evidence type="ECO:0000259" key="3">
    <source>
        <dbReference type="Pfam" id="PF01764"/>
    </source>
</evidence>
<feature type="transmembrane region" description="Helical" evidence="2">
    <location>
        <begin position="238"/>
        <end position="258"/>
    </location>
</feature>
<comment type="caution">
    <text evidence="4">The sequence shown here is derived from an EMBL/GenBank/DDBJ whole genome shotgun (WGS) entry which is preliminary data.</text>
</comment>
<dbReference type="PANTHER" id="PTHR45856">
    <property type="entry name" value="ALPHA/BETA-HYDROLASES SUPERFAMILY PROTEIN"/>
    <property type="match status" value="1"/>
</dbReference>